<dbReference type="RefSeq" id="WP_116686889.1">
    <property type="nucleotide sequence ID" value="NZ_CAWNYD010000003.1"/>
</dbReference>
<proteinExistence type="predicted"/>
<dbReference type="CDD" id="cd07067">
    <property type="entry name" value="HP_PGM_like"/>
    <property type="match status" value="1"/>
</dbReference>
<gene>
    <name evidence="1" type="ORF">DC094_09550</name>
</gene>
<name>A0A2V1GW47_9GAMM</name>
<dbReference type="OrthoDB" id="9810154at2"/>
<dbReference type="InterPro" id="IPR013078">
    <property type="entry name" value="His_Pase_superF_clade-1"/>
</dbReference>
<dbReference type="AlphaFoldDB" id="A0A2V1GW47"/>
<dbReference type="Gene3D" id="3.40.50.1240">
    <property type="entry name" value="Phosphoglycerate mutase-like"/>
    <property type="match status" value="1"/>
</dbReference>
<keyword evidence="2" id="KW-1185">Reference proteome</keyword>
<protein>
    <recommendedName>
        <fullName evidence="3">Phosphohistidine phosphatase SixA</fullName>
    </recommendedName>
</protein>
<dbReference type="InterPro" id="IPR029033">
    <property type="entry name" value="His_PPase_superfam"/>
</dbReference>
<comment type="caution">
    <text evidence="1">The sequence shown here is derived from an EMBL/GenBank/DDBJ whole genome shotgun (WGS) entry which is preliminary data.</text>
</comment>
<evidence type="ECO:0000313" key="2">
    <source>
        <dbReference type="Proteomes" id="UP000244906"/>
    </source>
</evidence>
<accession>A0A2V1GW47</accession>
<evidence type="ECO:0000313" key="1">
    <source>
        <dbReference type="EMBL" id="PVZ69554.1"/>
    </source>
</evidence>
<dbReference type="SUPFAM" id="SSF53254">
    <property type="entry name" value="Phosphoglycerate mutase-like"/>
    <property type="match status" value="1"/>
</dbReference>
<reference evidence="1 2" key="1">
    <citation type="submission" date="2018-04" db="EMBL/GenBank/DDBJ databases">
        <title>Thalassorhabdus spongiae gen. nov., sp. nov., isolated from a marine sponge in South-West Iceland.</title>
        <authorList>
            <person name="Knobloch S."/>
            <person name="Daussin A."/>
            <person name="Johannsson R."/>
            <person name="Marteinsson V.T."/>
        </authorList>
    </citation>
    <scope>NUCLEOTIDE SEQUENCE [LARGE SCALE GENOMIC DNA]</scope>
    <source>
        <strain evidence="1 2">Hp12</strain>
    </source>
</reference>
<sequence length="165" mass="18285">MSRRLILVRHGVASFQATSDFDRPLLVQQYSQADLQQTAAWLIEQKIQPSAWLISPAVRCQQTAELLTELAPSLSIGVPAEKKLTEDAFYLASYSKLLSRIEWHESGDLLLIGHQPGLNHLASWLSASPIDEFLNPGQAFVLNLPDDWCGLAENSANHVDYSSAN</sequence>
<organism evidence="1 2">
    <name type="scientific">Pelagibaculum spongiae</name>
    <dbReference type="NCBI Taxonomy" id="2080658"/>
    <lineage>
        <taxon>Bacteria</taxon>
        <taxon>Pseudomonadati</taxon>
        <taxon>Pseudomonadota</taxon>
        <taxon>Gammaproteobacteria</taxon>
        <taxon>Oceanospirillales</taxon>
        <taxon>Pelagibaculum</taxon>
    </lineage>
</organism>
<dbReference type="Proteomes" id="UP000244906">
    <property type="component" value="Unassembled WGS sequence"/>
</dbReference>
<evidence type="ECO:0008006" key="3">
    <source>
        <dbReference type="Google" id="ProtNLM"/>
    </source>
</evidence>
<dbReference type="EMBL" id="QDDL01000003">
    <property type="protein sequence ID" value="PVZ69554.1"/>
    <property type="molecule type" value="Genomic_DNA"/>
</dbReference>